<dbReference type="InterPro" id="IPR044855">
    <property type="entry name" value="CoA-Trfase_III_dom3_sf"/>
</dbReference>
<keyword evidence="1" id="KW-0808">Transferase</keyword>
<organism evidence="2 3">
    <name type="scientific">Rhodobium orientis</name>
    <dbReference type="NCBI Taxonomy" id="34017"/>
    <lineage>
        <taxon>Bacteria</taxon>
        <taxon>Pseudomonadati</taxon>
        <taxon>Pseudomonadota</taxon>
        <taxon>Alphaproteobacteria</taxon>
        <taxon>Hyphomicrobiales</taxon>
        <taxon>Rhodobiaceae</taxon>
        <taxon>Rhodobium</taxon>
    </lineage>
</organism>
<dbReference type="RefSeq" id="WP_111432507.1">
    <property type="nucleotide sequence ID" value="NZ_JACIGG010000006.1"/>
</dbReference>
<dbReference type="Pfam" id="PF02515">
    <property type="entry name" value="CoA_transf_3"/>
    <property type="match status" value="1"/>
</dbReference>
<evidence type="ECO:0000313" key="2">
    <source>
        <dbReference type="EMBL" id="RAI29718.1"/>
    </source>
</evidence>
<evidence type="ECO:0000256" key="1">
    <source>
        <dbReference type="ARBA" id="ARBA00022679"/>
    </source>
</evidence>
<proteinExistence type="predicted"/>
<evidence type="ECO:0000313" key="3">
    <source>
        <dbReference type="Proteomes" id="UP000249299"/>
    </source>
</evidence>
<dbReference type="Proteomes" id="UP000249299">
    <property type="component" value="Unassembled WGS sequence"/>
</dbReference>
<accession>A0A327K2V3</accession>
<reference evidence="2 3" key="1">
    <citation type="submission" date="2017-07" db="EMBL/GenBank/DDBJ databases">
        <title>Draft Genome Sequences of Select Purple Nonsulfur Bacteria.</title>
        <authorList>
            <person name="Lasarre B."/>
            <person name="Mckinlay J.B."/>
        </authorList>
    </citation>
    <scope>NUCLEOTIDE SEQUENCE [LARGE SCALE GENOMIC DNA]</scope>
    <source>
        <strain evidence="2 3">DSM 11290</strain>
    </source>
</reference>
<sequence length="396" mass="43267">MTENRALANVRVLDLTRVLAGPLCGALLADLGAEVIKVEQPGSGDDARQFNPFVNGESSYFMNLNRSKKGVTLNLKTGKDIFLKMVETSDVVIENFKPGTMKKLGLDYEVLKELNPRIIYVAISGFGQHGPYSQLPGYDLIGQAMSGLMSVTGEADGEPLRAGGPVCDVMGGMTGVMGVLAALNHRQASGRGQMIDISLQDTLVTSMMTLNQHYLVDNRVPQRRGNSYESAAPADSFRACDGWFVITVGNDKLWRVLVDLMEMPELLQMPEFETNFKRVQNGKELKKHIEKWSATRKVADIVAALLAVKVPAAPILDVGQVCTDPHIAEARGMFVETDHPKAGPVRITNSALRLSETDAVVRSPAPTLGQHNQEVYGSVFGFTPEEILAWKDRQII</sequence>
<dbReference type="Gene3D" id="3.40.50.10540">
    <property type="entry name" value="Crotonobetainyl-coa:carnitine coa-transferase, domain 1"/>
    <property type="match status" value="1"/>
</dbReference>
<dbReference type="InterPro" id="IPR003673">
    <property type="entry name" value="CoA-Trfase_fam_III"/>
</dbReference>
<dbReference type="EMBL" id="NPEV01000002">
    <property type="protein sequence ID" value="RAI29718.1"/>
    <property type="molecule type" value="Genomic_DNA"/>
</dbReference>
<dbReference type="SUPFAM" id="SSF89796">
    <property type="entry name" value="CoA-transferase family III (CaiB/BaiF)"/>
    <property type="match status" value="1"/>
</dbReference>
<dbReference type="InterPro" id="IPR050483">
    <property type="entry name" value="CoA-transferase_III_domain"/>
</dbReference>
<dbReference type="GO" id="GO:0008410">
    <property type="term" value="F:CoA-transferase activity"/>
    <property type="evidence" value="ECO:0007669"/>
    <property type="project" value="TreeGrafter"/>
</dbReference>
<dbReference type="PANTHER" id="PTHR48207:SF3">
    <property type="entry name" value="SUCCINATE--HYDROXYMETHYLGLUTARATE COA-TRANSFERASE"/>
    <property type="match status" value="1"/>
</dbReference>
<dbReference type="AlphaFoldDB" id="A0A327K2V3"/>
<dbReference type="OrthoDB" id="9806585at2"/>
<dbReference type="InterPro" id="IPR023606">
    <property type="entry name" value="CoA-Trfase_III_dom_1_sf"/>
</dbReference>
<dbReference type="PANTHER" id="PTHR48207">
    <property type="entry name" value="SUCCINATE--HYDROXYMETHYLGLUTARATE COA-TRANSFERASE"/>
    <property type="match status" value="1"/>
</dbReference>
<dbReference type="Gene3D" id="3.30.1540.10">
    <property type="entry name" value="formyl-coa transferase, domain 3"/>
    <property type="match status" value="1"/>
</dbReference>
<keyword evidence="3" id="KW-1185">Reference proteome</keyword>
<comment type="caution">
    <text evidence="2">The sequence shown here is derived from an EMBL/GenBank/DDBJ whole genome shotgun (WGS) entry which is preliminary data.</text>
</comment>
<name>A0A327K2V3_9HYPH</name>
<protein>
    <submittedName>
        <fullName evidence="2">Carnitine dehydratase</fullName>
    </submittedName>
</protein>
<gene>
    <name evidence="2" type="ORF">CH339_01485</name>
</gene>